<evidence type="ECO:0000313" key="1">
    <source>
        <dbReference type="EMBL" id="KAJ9052776.1"/>
    </source>
</evidence>
<gene>
    <name evidence="1" type="primary">HOF1_4</name>
    <name evidence="1" type="ORF">DSO57_1030851</name>
</gene>
<sequence length="50" mass="5527">MELEMSISAGQVVAVLATHDDGWWEGEFVDPTTGLSTRGIFPSNFTRKIE</sequence>
<reference evidence="1" key="1">
    <citation type="submission" date="2022-04" db="EMBL/GenBank/DDBJ databases">
        <title>Genome of the entomopathogenic fungus Entomophthora muscae.</title>
        <authorList>
            <person name="Elya C."/>
            <person name="Lovett B.R."/>
            <person name="Lee E."/>
            <person name="Macias A.M."/>
            <person name="Hajek A.E."/>
            <person name="De Bivort B.L."/>
            <person name="Kasson M.T."/>
            <person name="De Fine Licht H.H."/>
            <person name="Stajich J.E."/>
        </authorList>
    </citation>
    <scope>NUCLEOTIDE SEQUENCE</scope>
    <source>
        <strain evidence="1">Berkeley</strain>
    </source>
</reference>
<organism evidence="1 2">
    <name type="scientific">Entomophthora muscae</name>
    <dbReference type="NCBI Taxonomy" id="34485"/>
    <lineage>
        <taxon>Eukaryota</taxon>
        <taxon>Fungi</taxon>
        <taxon>Fungi incertae sedis</taxon>
        <taxon>Zoopagomycota</taxon>
        <taxon>Entomophthoromycotina</taxon>
        <taxon>Entomophthoromycetes</taxon>
        <taxon>Entomophthorales</taxon>
        <taxon>Entomophthoraceae</taxon>
        <taxon>Entomophthora</taxon>
    </lineage>
</organism>
<name>A0ACC2RRV8_9FUNG</name>
<evidence type="ECO:0000313" key="2">
    <source>
        <dbReference type="Proteomes" id="UP001165960"/>
    </source>
</evidence>
<dbReference type="EMBL" id="QTSX02006606">
    <property type="protein sequence ID" value="KAJ9052776.1"/>
    <property type="molecule type" value="Genomic_DNA"/>
</dbReference>
<protein>
    <submittedName>
        <fullName evidence="1">Formin-binding protein</fullName>
    </submittedName>
</protein>
<keyword evidence="2" id="KW-1185">Reference proteome</keyword>
<proteinExistence type="predicted"/>
<dbReference type="Proteomes" id="UP001165960">
    <property type="component" value="Unassembled WGS sequence"/>
</dbReference>
<accession>A0ACC2RRV8</accession>
<comment type="caution">
    <text evidence="1">The sequence shown here is derived from an EMBL/GenBank/DDBJ whole genome shotgun (WGS) entry which is preliminary data.</text>
</comment>